<evidence type="ECO:0000259" key="13">
    <source>
        <dbReference type="PROSITE" id="PS50011"/>
    </source>
</evidence>
<dbReference type="InterPro" id="IPR008271">
    <property type="entry name" value="Ser/Thr_kinase_AS"/>
</dbReference>
<dbReference type="Gene3D" id="1.25.40.430">
    <property type="match status" value="1"/>
</dbReference>
<dbReference type="NCBIfam" id="TIGR01060">
    <property type="entry name" value="eno"/>
    <property type="match status" value="1"/>
</dbReference>
<accession>A0AAN7HFC3</accession>
<dbReference type="PANTHER" id="PTHR11902:SF1">
    <property type="entry name" value="ENOLASE"/>
    <property type="match status" value="1"/>
</dbReference>
<dbReference type="SUPFAM" id="SSF51604">
    <property type="entry name" value="Enolase C-terminal domain-like"/>
    <property type="match status" value="1"/>
</dbReference>
<feature type="region of interest" description="Disordered" evidence="12">
    <location>
        <begin position="742"/>
        <end position="766"/>
    </location>
</feature>
<dbReference type="CDD" id="cd13981">
    <property type="entry name" value="STKc_Bub1_BubR1"/>
    <property type="match status" value="1"/>
</dbReference>
<dbReference type="Pfam" id="PF08311">
    <property type="entry name" value="Mad3_BUB1_I"/>
    <property type="match status" value="1"/>
</dbReference>
<keyword evidence="16" id="KW-1185">Reference proteome</keyword>
<reference evidence="15" key="1">
    <citation type="journal article" date="2023" name="Mol. Phylogenet. Evol.">
        <title>Genome-scale phylogeny and comparative genomics of the fungal order Sordariales.</title>
        <authorList>
            <person name="Hensen N."/>
            <person name="Bonometti L."/>
            <person name="Westerberg I."/>
            <person name="Brannstrom I.O."/>
            <person name="Guillou S."/>
            <person name="Cros-Aarteil S."/>
            <person name="Calhoun S."/>
            <person name="Haridas S."/>
            <person name="Kuo A."/>
            <person name="Mondo S."/>
            <person name="Pangilinan J."/>
            <person name="Riley R."/>
            <person name="LaButti K."/>
            <person name="Andreopoulos B."/>
            <person name="Lipzen A."/>
            <person name="Chen C."/>
            <person name="Yan M."/>
            <person name="Daum C."/>
            <person name="Ng V."/>
            <person name="Clum A."/>
            <person name="Steindorff A."/>
            <person name="Ohm R.A."/>
            <person name="Martin F."/>
            <person name="Silar P."/>
            <person name="Natvig D.O."/>
            <person name="Lalanne C."/>
            <person name="Gautier V."/>
            <person name="Ament-Velasquez S.L."/>
            <person name="Kruys A."/>
            <person name="Hutchinson M.I."/>
            <person name="Powell A.J."/>
            <person name="Barry K."/>
            <person name="Miller A.N."/>
            <person name="Grigoriev I.V."/>
            <person name="Debuchy R."/>
            <person name="Gladieux P."/>
            <person name="Hiltunen Thoren M."/>
            <person name="Johannesson H."/>
        </authorList>
    </citation>
    <scope>NUCLEOTIDE SEQUENCE</scope>
    <source>
        <strain evidence="15">CBS 532.94</strain>
    </source>
</reference>
<dbReference type="SFLD" id="SFLDF00002">
    <property type="entry name" value="enolase"/>
    <property type="match status" value="1"/>
</dbReference>
<evidence type="ECO:0000256" key="4">
    <source>
        <dbReference type="ARBA" id="ARBA00012058"/>
    </source>
</evidence>
<dbReference type="FunFam" id="3.20.20.120:FF:000002">
    <property type="entry name" value="Enolase 1"/>
    <property type="match status" value="1"/>
</dbReference>
<proteinExistence type="inferred from homology"/>
<dbReference type="InterPro" id="IPR012572">
    <property type="entry name" value="Mad3/Bub1_II"/>
</dbReference>
<comment type="similarity">
    <text evidence="3">Belongs to the enolase family.</text>
</comment>
<evidence type="ECO:0000259" key="14">
    <source>
        <dbReference type="PROSITE" id="PS51489"/>
    </source>
</evidence>
<feature type="region of interest" description="Disordered" evidence="12">
    <location>
        <begin position="1019"/>
        <end position="1064"/>
    </location>
</feature>
<evidence type="ECO:0000256" key="3">
    <source>
        <dbReference type="ARBA" id="ARBA00009604"/>
    </source>
</evidence>
<evidence type="ECO:0000256" key="8">
    <source>
        <dbReference type="ARBA" id="ARBA00023239"/>
    </source>
</evidence>
<comment type="caution">
    <text evidence="15">The sequence shown here is derived from an EMBL/GenBank/DDBJ whole genome shotgun (WGS) entry which is preliminary data.</text>
</comment>
<dbReference type="InterPro" id="IPR020809">
    <property type="entry name" value="Enolase_CS"/>
</dbReference>
<evidence type="ECO:0000256" key="11">
    <source>
        <dbReference type="ARBA" id="ARBA00048333"/>
    </source>
</evidence>
<dbReference type="PANTHER" id="PTHR11902">
    <property type="entry name" value="ENOLASE"/>
    <property type="match status" value="1"/>
</dbReference>
<evidence type="ECO:0000313" key="16">
    <source>
        <dbReference type="Proteomes" id="UP001303760"/>
    </source>
</evidence>
<dbReference type="SFLD" id="SFLDS00001">
    <property type="entry name" value="Enolase"/>
    <property type="match status" value="1"/>
</dbReference>
<dbReference type="GO" id="GO:0005524">
    <property type="term" value="F:ATP binding"/>
    <property type="evidence" value="ECO:0007669"/>
    <property type="project" value="InterPro"/>
</dbReference>
<dbReference type="HAMAP" id="MF_00318">
    <property type="entry name" value="Enolase"/>
    <property type="match status" value="1"/>
</dbReference>
<dbReference type="GO" id="GO:0004634">
    <property type="term" value="F:phosphopyruvate hydratase activity"/>
    <property type="evidence" value="ECO:0007669"/>
    <property type="project" value="UniProtKB-EC"/>
</dbReference>
<feature type="compositionally biased region" description="Acidic residues" evidence="12">
    <location>
        <begin position="1022"/>
        <end position="1034"/>
    </location>
</feature>
<evidence type="ECO:0000256" key="5">
    <source>
        <dbReference type="ARBA" id="ARBA00017068"/>
    </source>
</evidence>
<protein>
    <recommendedName>
        <fullName evidence="5">Enolase</fullName>
        <ecNumber evidence="4">4.2.1.11</ecNumber>
    </recommendedName>
    <alternativeName>
        <fullName evidence="9">2-phospho-D-glycerate hydro-lyase</fullName>
    </alternativeName>
    <alternativeName>
        <fullName evidence="10">2-phosphoglycerate dehydratase</fullName>
    </alternativeName>
</protein>
<dbReference type="InterPro" id="IPR000719">
    <property type="entry name" value="Prot_kinase_dom"/>
</dbReference>
<dbReference type="Pfam" id="PF00113">
    <property type="entry name" value="Enolase_C"/>
    <property type="match status" value="1"/>
</dbReference>
<dbReference type="GO" id="GO:0006096">
    <property type="term" value="P:glycolytic process"/>
    <property type="evidence" value="ECO:0007669"/>
    <property type="project" value="UniProtKB-KW"/>
</dbReference>
<evidence type="ECO:0000256" key="10">
    <source>
        <dbReference type="ARBA" id="ARBA00032132"/>
    </source>
</evidence>
<dbReference type="GO" id="GO:0000287">
    <property type="term" value="F:magnesium ion binding"/>
    <property type="evidence" value="ECO:0007669"/>
    <property type="project" value="InterPro"/>
</dbReference>
<keyword evidence="8" id="KW-0456">Lyase</keyword>
<dbReference type="SUPFAM" id="SSF54826">
    <property type="entry name" value="Enolase N-terminal domain-like"/>
    <property type="match status" value="1"/>
</dbReference>
<dbReference type="Gene3D" id="3.20.20.120">
    <property type="entry name" value="Enolase-like C-terminal domain"/>
    <property type="match status" value="1"/>
</dbReference>
<feature type="domain" description="Protein kinase" evidence="13">
    <location>
        <begin position="1277"/>
        <end position="1637"/>
    </location>
</feature>
<dbReference type="InterPro" id="IPR020810">
    <property type="entry name" value="Enolase_C"/>
</dbReference>
<dbReference type="PROSITE" id="PS00108">
    <property type="entry name" value="PROTEIN_KINASE_ST"/>
    <property type="match status" value="1"/>
</dbReference>
<comment type="catalytic activity">
    <reaction evidence="11">
        <text>(2R)-2-phosphoglycerate = phosphoenolpyruvate + H2O</text>
        <dbReference type="Rhea" id="RHEA:10164"/>
        <dbReference type="ChEBI" id="CHEBI:15377"/>
        <dbReference type="ChEBI" id="CHEBI:58289"/>
        <dbReference type="ChEBI" id="CHEBI:58702"/>
        <dbReference type="EC" id="4.2.1.11"/>
    </reaction>
</comment>
<dbReference type="EMBL" id="MU860054">
    <property type="protein sequence ID" value="KAK4239825.1"/>
    <property type="molecule type" value="Genomic_DNA"/>
</dbReference>
<evidence type="ECO:0000313" key="15">
    <source>
        <dbReference type="EMBL" id="KAK4239825.1"/>
    </source>
</evidence>
<evidence type="ECO:0000256" key="1">
    <source>
        <dbReference type="ARBA" id="ARBA00001946"/>
    </source>
</evidence>
<dbReference type="SMART" id="SM01193">
    <property type="entry name" value="Enolase_N"/>
    <property type="match status" value="1"/>
</dbReference>
<dbReference type="Pfam" id="PF08171">
    <property type="entry name" value="Mad3_BUB1_II"/>
    <property type="match status" value="1"/>
</dbReference>
<evidence type="ECO:0000256" key="12">
    <source>
        <dbReference type="SAM" id="MobiDB-lite"/>
    </source>
</evidence>
<dbReference type="Pfam" id="PF03952">
    <property type="entry name" value="Enolase_N"/>
    <property type="match status" value="1"/>
</dbReference>
<keyword evidence="7" id="KW-0324">Glycolysis</keyword>
<comment type="cofactor">
    <cofactor evidence="1">
        <name>Mg(2+)</name>
        <dbReference type="ChEBI" id="CHEBI:18420"/>
    </cofactor>
</comment>
<dbReference type="InterPro" id="IPR036849">
    <property type="entry name" value="Enolase-like_C_sf"/>
</dbReference>
<dbReference type="GO" id="GO:0000015">
    <property type="term" value="C:phosphopyruvate hydratase complex"/>
    <property type="evidence" value="ECO:0007669"/>
    <property type="project" value="InterPro"/>
</dbReference>
<dbReference type="PRINTS" id="PR00148">
    <property type="entry name" value="ENOLASE"/>
</dbReference>
<dbReference type="InterPro" id="IPR020811">
    <property type="entry name" value="Enolase_N"/>
</dbReference>
<dbReference type="PROSITE" id="PS00164">
    <property type="entry name" value="ENOLASE"/>
    <property type="match status" value="1"/>
</dbReference>
<comment type="pathway">
    <text evidence="2">Carbohydrate degradation; glycolysis; pyruvate from D-glyceraldehyde 3-phosphate: step 4/5.</text>
</comment>
<dbReference type="SFLD" id="SFLDG00178">
    <property type="entry name" value="enolase"/>
    <property type="match status" value="1"/>
</dbReference>
<dbReference type="EC" id="4.2.1.11" evidence="4"/>
<dbReference type="InterPro" id="IPR029017">
    <property type="entry name" value="Enolase-like_N"/>
</dbReference>
<dbReference type="SMART" id="SM00777">
    <property type="entry name" value="Mad3_BUB1_I"/>
    <property type="match status" value="1"/>
</dbReference>
<dbReference type="FunFam" id="1.25.40.430:FF:000003">
    <property type="entry name" value="Checkpoint serine/threonine-protein kinase BUB1"/>
    <property type="match status" value="1"/>
</dbReference>
<feature type="region of interest" description="Disordered" evidence="12">
    <location>
        <begin position="680"/>
        <end position="700"/>
    </location>
</feature>
<dbReference type="SUPFAM" id="SSF56112">
    <property type="entry name" value="Protein kinase-like (PK-like)"/>
    <property type="match status" value="1"/>
</dbReference>
<dbReference type="Gene3D" id="3.30.390.10">
    <property type="entry name" value="Enolase-like, N-terminal domain"/>
    <property type="match status" value="1"/>
</dbReference>
<dbReference type="CDD" id="cd03313">
    <property type="entry name" value="enolase"/>
    <property type="match status" value="1"/>
</dbReference>
<evidence type="ECO:0000256" key="6">
    <source>
        <dbReference type="ARBA" id="ARBA00022842"/>
    </source>
</evidence>
<reference evidence="15" key="2">
    <citation type="submission" date="2023-05" db="EMBL/GenBank/DDBJ databases">
        <authorList>
            <consortium name="Lawrence Berkeley National Laboratory"/>
            <person name="Steindorff A."/>
            <person name="Hensen N."/>
            <person name="Bonometti L."/>
            <person name="Westerberg I."/>
            <person name="Brannstrom I.O."/>
            <person name="Guillou S."/>
            <person name="Cros-Aarteil S."/>
            <person name="Calhoun S."/>
            <person name="Haridas S."/>
            <person name="Kuo A."/>
            <person name="Mondo S."/>
            <person name="Pangilinan J."/>
            <person name="Riley R."/>
            <person name="Labutti K."/>
            <person name="Andreopoulos B."/>
            <person name="Lipzen A."/>
            <person name="Chen C."/>
            <person name="Yanf M."/>
            <person name="Daum C."/>
            <person name="Ng V."/>
            <person name="Clum A."/>
            <person name="Ohm R."/>
            <person name="Martin F."/>
            <person name="Silar P."/>
            <person name="Natvig D."/>
            <person name="Lalanne C."/>
            <person name="Gautier V."/>
            <person name="Ament-Velasquez S.L."/>
            <person name="Kruys A."/>
            <person name="Hutchinson M.I."/>
            <person name="Powell A.J."/>
            <person name="Barry K."/>
            <person name="Miller A.N."/>
            <person name="Grigoriev I.V."/>
            <person name="Debuchy R."/>
            <person name="Gladieux P."/>
            <person name="Thoren M.H."/>
            <person name="Johannesson H."/>
        </authorList>
    </citation>
    <scope>NUCLEOTIDE SEQUENCE</scope>
    <source>
        <strain evidence="15">CBS 532.94</strain>
    </source>
</reference>
<dbReference type="GO" id="GO:0004672">
    <property type="term" value="F:protein kinase activity"/>
    <property type="evidence" value="ECO:0007669"/>
    <property type="project" value="InterPro"/>
</dbReference>
<feature type="region of interest" description="Disordered" evidence="12">
    <location>
        <begin position="1116"/>
        <end position="1150"/>
    </location>
</feature>
<evidence type="ECO:0000256" key="9">
    <source>
        <dbReference type="ARBA" id="ARBA00031125"/>
    </source>
</evidence>
<feature type="domain" description="BUB1 N-terminal" evidence="14">
    <location>
        <begin position="506"/>
        <end position="666"/>
    </location>
</feature>
<dbReference type="SMART" id="SM00220">
    <property type="entry name" value="S_TKc"/>
    <property type="match status" value="1"/>
</dbReference>
<dbReference type="InterPro" id="IPR011009">
    <property type="entry name" value="Kinase-like_dom_sf"/>
</dbReference>
<dbReference type="Gene3D" id="1.10.510.10">
    <property type="entry name" value="Transferase(Phosphotransferase) domain 1"/>
    <property type="match status" value="1"/>
</dbReference>
<dbReference type="InterPro" id="IPR000941">
    <property type="entry name" value="Enolase"/>
</dbReference>
<dbReference type="PROSITE" id="PS50011">
    <property type="entry name" value="PROTEIN_KINASE_DOM"/>
    <property type="match status" value="1"/>
</dbReference>
<dbReference type="InterPro" id="IPR013212">
    <property type="entry name" value="Mad3/Bub1_I"/>
</dbReference>
<organism evidence="15 16">
    <name type="scientific">Achaetomium macrosporum</name>
    <dbReference type="NCBI Taxonomy" id="79813"/>
    <lineage>
        <taxon>Eukaryota</taxon>
        <taxon>Fungi</taxon>
        <taxon>Dikarya</taxon>
        <taxon>Ascomycota</taxon>
        <taxon>Pezizomycotina</taxon>
        <taxon>Sordariomycetes</taxon>
        <taxon>Sordariomycetidae</taxon>
        <taxon>Sordariales</taxon>
        <taxon>Chaetomiaceae</taxon>
        <taxon>Achaetomium</taxon>
    </lineage>
</organism>
<dbReference type="SMART" id="SM01192">
    <property type="entry name" value="Enolase_C"/>
    <property type="match status" value="1"/>
</dbReference>
<dbReference type="PROSITE" id="PS51489">
    <property type="entry name" value="BUB1_N"/>
    <property type="match status" value="1"/>
</dbReference>
<dbReference type="FunFam" id="3.30.390.10:FF:000001">
    <property type="entry name" value="Enolase"/>
    <property type="match status" value="1"/>
</dbReference>
<feature type="region of interest" description="Disordered" evidence="12">
    <location>
        <begin position="1299"/>
        <end position="1334"/>
    </location>
</feature>
<gene>
    <name evidence="15" type="ORF">C8A03DRAFT_42604</name>
</gene>
<name>A0AAN7HFC3_9PEZI</name>
<sequence length="1637" mass="180390">MTISKIHARYVYDSRGNPTVEVDVVTELGLHRAIVPSGASTGQHEACELRDGDKSKWGGKGVLQAVKNVNEIIAPAIIKENIDVKDQTKVDKFLIDLDGTPNKTKLGANAILGVSLAIAKAGAAEKGVPLYAHISDLAGTKKPYVLPVPFMNVLNGGSHAGGRLAFQEFMIVPSAAPSFSEAMRQGAEVYQKLKSLAKKKYGQSAGNVGDEGGVAPDIQTAQEALDLITEAIEQAGYTGQVKIAMDVASSEFYKEEAKKYDLDFKNPESDPSKWITYEELAKLYSDLCKKYPIVSIEDPFAEDDWEAWSYFYKTQDIQIVGDDLTVTNPLRIKRAIELKAANALLLKVNQIGTLTESIQAAKDSYADGWGVMVSHRSGETEDVTISDVVVGIRAGQIKTGAPCRSERLAKLNQILRIEEELGDNAVYAGENFRKAVNLPAASCIMAPNDAVNFDIIEDHKENIQALPSGRSARKLAETFSPSPLQPKSTPSPLDTKDVNDSIRAEFEAEIAAISESDDPLDVYDRYVRWTLDAYPSAQATPQSQLHTLLERATKAFVSSAQYKNDPRYLKLWLHYINFFSDDPREAFVFLSRHSIGETLALFYEEYAAWLEGAGRWAQAEEVYKLGIEREARPAARLLRKFGEFEQRRAQQANADGPSSPALPAARPALAAKIDPFSAAAATRDPQAPRPTAGLGGQASKPARSKLAIFSDADAAATAPAMSSRGAGSKGWDSIGSLADRKKENTMEPKPWAGETLKAGGKKSSGPKMAVFRDPLSQSHIHIDHAKVQVTVNPSNGRRERVFVDLRAVYPTPDEPGTELSFEEIWAANRGWLDHEWEGEELPPFTDESSISAANTLTDSASQKLAIHHDVVRLDENGAPIYPKETKSKKKKVIEVNETQIIAAKLDSPSGPKIKKKKKRRSTAEPTMTIHTRAATDDIYDIFNAPLKPADQRMGVSDDEHGYESDDYTSVADSTVTTTYIATSEAEDEEDADERVDETFDVKSVNSEWSEFSMHRDIRGADDDVDERDEADVSDLIDIHEGTAEPSSLRNDEQDDDADLEAPRTRTMFVPIPPEDYVPTRRPYRDPIEAANNRLPFMTPITERTETSLNMTAELSRYGKTPSRGPNAKMLHEAEEGDEEEGKEDNADLEPLSSPLREVIESESPKGRVGLPLLPKAKSTPAAKPFAPKAPATKGPIIKEVQCNPVDDSVRAEILANIHPSLSSYDGFFDHRGEKCGRAAEIRKFAKAAGKGSRNSTDKTGNLGSPVILEFPGVKSQYTIRKELGAGAFAPVYLVENSCPDSASSDEDGGDENSPVARMGRGAFASTHNRRHEREALKMEDPPTPWEFYMMRLAHARLGPQHRATASLSPALEMHLYQDEGFLFLPFYPHGTLLDVVNLFRAEASGVLDEQLAMFFSIELLRTVEALHSKQILHGDIKADNCLLRLDNLLNNNHPDNQLTSQWRPDGSGGWSSRGITLIDFGRAIDMRAFVPDVQFVADWKTSAQDCAEMREGRPWTWQIDYHGLAGTLHVLLFGKYIETARCDAGGLGTSGAGGRRYKIRESLKRYWQTEIWAECFDLLLNPAAHAQDEDGGRMPVLKGMRAVREKMEKWLEGNCERGVGLRGLMAKVETWAKGRKY</sequence>
<evidence type="ECO:0000256" key="7">
    <source>
        <dbReference type="ARBA" id="ARBA00023152"/>
    </source>
</evidence>
<keyword evidence="6" id="KW-0460">Magnesium</keyword>
<evidence type="ECO:0000256" key="2">
    <source>
        <dbReference type="ARBA" id="ARBA00005031"/>
    </source>
</evidence>
<dbReference type="Proteomes" id="UP001303760">
    <property type="component" value="Unassembled WGS sequence"/>
</dbReference>